<evidence type="ECO:0000256" key="12">
    <source>
        <dbReference type="ARBA" id="ARBA00022741"/>
    </source>
</evidence>
<comment type="cofactor">
    <cofactor evidence="18">
        <name>Co(2+)</name>
        <dbReference type="ChEBI" id="CHEBI:48828"/>
    </cofactor>
    <cofactor evidence="18">
        <name>Zn(2+)</name>
        <dbReference type="ChEBI" id="CHEBI:29105"/>
    </cofactor>
    <text evidence="18">Binds 1 divalent metal cation per subunit. Can use either Co(2+) or Zn(2+).</text>
</comment>
<feature type="binding site" evidence="18">
    <location>
        <position position="173"/>
    </location>
    <ligand>
        <name>NAD(+)</name>
        <dbReference type="ChEBI" id="CHEBI:57540"/>
    </ligand>
</feature>
<keyword evidence="12 18" id="KW-0547">Nucleotide-binding</keyword>
<feature type="binding site" evidence="18">
    <location>
        <position position="276"/>
    </location>
    <ligand>
        <name>Zn(2+)</name>
        <dbReference type="ChEBI" id="CHEBI:29105"/>
    </ligand>
</feature>
<dbReference type="Gene3D" id="3.40.50.1970">
    <property type="match status" value="1"/>
</dbReference>
<comment type="catalytic activity">
    <reaction evidence="1 18">
        <text>7-phospho-2-dehydro-3-deoxy-D-arabino-heptonate = 3-dehydroquinate + phosphate</text>
        <dbReference type="Rhea" id="RHEA:21968"/>
        <dbReference type="ChEBI" id="CHEBI:32364"/>
        <dbReference type="ChEBI" id="CHEBI:43474"/>
        <dbReference type="ChEBI" id="CHEBI:58394"/>
        <dbReference type="EC" id="4.2.3.4"/>
    </reaction>
</comment>
<keyword evidence="11 18" id="KW-0479">Metal-binding</keyword>
<feature type="region of interest" description="Disordered" evidence="19">
    <location>
        <begin position="1"/>
        <end position="30"/>
    </location>
</feature>
<keyword evidence="17 18" id="KW-0170">Cobalt</keyword>
<evidence type="ECO:0000256" key="5">
    <source>
        <dbReference type="ARBA" id="ARBA00004661"/>
    </source>
</evidence>
<accession>A0A9D1ZAI4</accession>
<dbReference type="InterPro" id="IPR016037">
    <property type="entry name" value="DHQ_synth_AroB"/>
</dbReference>
<dbReference type="GO" id="GO:0046872">
    <property type="term" value="F:metal ion binding"/>
    <property type="evidence" value="ECO:0007669"/>
    <property type="project" value="UniProtKB-KW"/>
</dbReference>
<evidence type="ECO:0000256" key="15">
    <source>
        <dbReference type="ARBA" id="ARBA00023141"/>
    </source>
</evidence>
<gene>
    <name evidence="18 22" type="primary">aroB</name>
    <name evidence="22" type="ORF">IAA42_06000</name>
</gene>
<evidence type="ECO:0000256" key="4">
    <source>
        <dbReference type="ARBA" id="ARBA00004496"/>
    </source>
</evidence>
<dbReference type="Proteomes" id="UP000824133">
    <property type="component" value="Unassembled WGS sequence"/>
</dbReference>
<comment type="caution">
    <text evidence="22">The sequence shown here is derived from an EMBL/GenBank/DDBJ whole genome shotgun (WGS) entry which is preliminary data.</text>
</comment>
<name>A0A9D1ZAI4_9ACTN</name>
<comment type="similarity">
    <text evidence="6 18">Belongs to the sugar phosphate cyclases superfamily. Dehydroquinate synthase family.</text>
</comment>
<evidence type="ECO:0000256" key="17">
    <source>
        <dbReference type="ARBA" id="ARBA00023285"/>
    </source>
</evidence>
<protein>
    <recommendedName>
        <fullName evidence="8 18">3-dehydroquinate synthase</fullName>
        <shortName evidence="18">DHQS</shortName>
        <ecNumber evidence="7 18">4.2.3.4</ecNumber>
    </recommendedName>
</protein>
<keyword evidence="16 18" id="KW-0456">Lyase</keyword>
<dbReference type="CDD" id="cd08195">
    <property type="entry name" value="DHQS"/>
    <property type="match status" value="1"/>
</dbReference>
<comment type="pathway">
    <text evidence="5 18">Metabolic intermediate biosynthesis; chorismate biosynthesis; chorismate from D-erythrose 4-phosphate and phosphoenolpyruvate: step 2/7.</text>
</comment>
<comment type="caution">
    <text evidence="18">Lacks conserved residue(s) required for the propagation of feature annotation.</text>
</comment>
<feature type="binding site" evidence="18">
    <location>
        <begin position="136"/>
        <end position="140"/>
    </location>
    <ligand>
        <name>NAD(+)</name>
        <dbReference type="ChEBI" id="CHEBI:57540"/>
    </ligand>
</feature>
<evidence type="ECO:0000256" key="8">
    <source>
        <dbReference type="ARBA" id="ARBA00017684"/>
    </source>
</evidence>
<keyword evidence="13 18" id="KW-0862">Zinc</keyword>
<sequence length="385" mass="40311">MRSQNATPSASRGFSPRGTASSERSREGNVETIKVGAASRSYEVLVGTGILDRLGEFVRASTGCSRCCVITESTVGPLYADAAEDALLASGLDVAPRLTFTAGESSKTLATLGMLLEGLAERELTRDDVVIALGGGVTGDMGGLAAALYLRGIRVVQVPTSLLAMVDSSVGGKTAVDLMAGKNLVGAFWQPSLVVADVSTLSTIPGDLFRDSCGEVVKHAVLADPTLLVELERSPLTAAGVDRLASVVARNVSIKRDVVSADERERGLRQTLNLGHTIGHAIEAAGDFSLGHGSCVAAGLCMIARAAACRGWCSADTAERIERCAEAHGLPTSTALPTETLMRYVAHDKKRHGDSVNIVVPLEVGRCEVRTVDLDELRCLIDLGR</sequence>
<comment type="function">
    <text evidence="18">Catalyzes the conversion of 3-deoxy-D-arabino-heptulosonate 7-phosphate (DAHP) to dehydroquinate (DHQ).</text>
</comment>
<evidence type="ECO:0000256" key="18">
    <source>
        <dbReference type="HAMAP-Rule" id="MF_00110"/>
    </source>
</evidence>
<comment type="subcellular location">
    <subcellularLocation>
        <location evidence="4 18">Cytoplasm</location>
    </subcellularLocation>
</comment>
<feature type="binding site" evidence="18">
    <location>
        <begin position="160"/>
        <end position="161"/>
    </location>
    <ligand>
        <name>NAD(+)</name>
        <dbReference type="ChEBI" id="CHEBI:57540"/>
    </ligand>
</feature>
<dbReference type="Pfam" id="PF24621">
    <property type="entry name" value="DHQS_C"/>
    <property type="match status" value="1"/>
</dbReference>
<evidence type="ECO:0000256" key="14">
    <source>
        <dbReference type="ARBA" id="ARBA00023027"/>
    </source>
</evidence>
<dbReference type="GO" id="GO:0005737">
    <property type="term" value="C:cytoplasm"/>
    <property type="evidence" value="ECO:0007669"/>
    <property type="project" value="UniProtKB-SubCell"/>
</dbReference>
<dbReference type="InterPro" id="IPR056179">
    <property type="entry name" value="DHQS_C"/>
</dbReference>
<evidence type="ECO:0000256" key="6">
    <source>
        <dbReference type="ARBA" id="ARBA00005412"/>
    </source>
</evidence>
<dbReference type="PIRSF" id="PIRSF001455">
    <property type="entry name" value="DHQ_synth"/>
    <property type="match status" value="1"/>
</dbReference>
<evidence type="ECO:0000313" key="22">
    <source>
        <dbReference type="EMBL" id="HIY79971.1"/>
    </source>
</evidence>
<dbReference type="EMBL" id="DXCP01000044">
    <property type="protein sequence ID" value="HIY79971.1"/>
    <property type="molecule type" value="Genomic_DNA"/>
</dbReference>
<dbReference type="GO" id="GO:0008652">
    <property type="term" value="P:amino acid biosynthetic process"/>
    <property type="evidence" value="ECO:0007669"/>
    <property type="project" value="UniProtKB-KW"/>
</dbReference>
<proteinExistence type="inferred from homology"/>
<keyword evidence="15 18" id="KW-0057">Aromatic amino acid biosynthesis</keyword>
<evidence type="ECO:0000256" key="3">
    <source>
        <dbReference type="ARBA" id="ARBA00001947"/>
    </source>
</evidence>
<feature type="binding site" evidence="18">
    <location>
        <position position="182"/>
    </location>
    <ligand>
        <name>NAD(+)</name>
        <dbReference type="ChEBI" id="CHEBI:57540"/>
    </ligand>
</feature>
<feature type="binding site" evidence="18">
    <location>
        <begin position="200"/>
        <end position="203"/>
    </location>
    <ligand>
        <name>NAD(+)</name>
        <dbReference type="ChEBI" id="CHEBI:57540"/>
    </ligand>
</feature>
<dbReference type="Gene3D" id="1.20.1090.10">
    <property type="entry name" value="Dehydroquinate synthase-like - alpha domain"/>
    <property type="match status" value="1"/>
</dbReference>
<dbReference type="EC" id="4.2.3.4" evidence="7 18"/>
<keyword evidence="14 18" id="KW-0520">NAD</keyword>
<dbReference type="InterPro" id="IPR030963">
    <property type="entry name" value="DHQ_synth_fam"/>
</dbReference>
<dbReference type="GO" id="GO:0003856">
    <property type="term" value="F:3-dehydroquinate synthase activity"/>
    <property type="evidence" value="ECO:0007669"/>
    <property type="project" value="UniProtKB-UniRule"/>
</dbReference>
<keyword evidence="9 18" id="KW-0963">Cytoplasm</keyword>
<feature type="domain" description="3-dehydroquinate synthase N-terminal" evidence="20">
    <location>
        <begin position="99"/>
        <end position="209"/>
    </location>
</feature>
<dbReference type="PANTHER" id="PTHR43622:SF7">
    <property type="entry name" value="3-DEHYDROQUINATE SYNTHASE, CHLOROPLASTIC"/>
    <property type="match status" value="1"/>
</dbReference>
<evidence type="ECO:0000256" key="9">
    <source>
        <dbReference type="ARBA" id="ARBA00022490"/>
    </source>
</evidence>
<evidence type="ECO:0000256" key="7">
    <source>
        <dbReference type="ARBA" id="ARBA00013031"/>
    </source>
</evidence>
<dbReference type="InterPro" id="IPR030960">
    <property type="entry name" value="DHQS/DOIS_N"/>
</dbReference>
<dbReference type="FunFam" id="3.40.50.1970:FF:000007">
    <property type="entry name" value="Pentafunctional AROM polypeptide"/>
    <property type="match status" value="1"/>
</dbReference>
<organism evidence="22 23">
    <name type="scientific">Candidatus Olsenella excrementavium</name>
    <dbReference type="NCBI Taxonomy" id="2838709"/>
    <lineage>
        <taxon>Bacteria</taxon>
        <taxon>Bacillati</taxon>
        <taxon>Actinomycetota</taxon>
        <taxon>Coriobacteriia</taxon>
        <taxon>Coriobacteriales</taxon>
        <taxon>Atopobiaceae</taxon>
        <taxon>Olsenella</taxon>
    </lineage>
</organism>
<evidence type="ECO:0000256" key="1">
    <source>
        <dbReference type="ARBA" id="ARBA00001393"/>
    </source>
</evidence>
<dbReference type="NCBIfam" id="TIGR01357">
    <property type="entry name" value="aroB"/>
    <property type="match status" value="1"/>
</dbReference>
<reference evidence="22" key="1">
    <citation type="journal article" date="2021" name="PeerJ">
        <title>Extensive microbial diversity within the chicken gut microbiome revealed by metagenomics and culture.</title>
        <authorList>
            <person name="Gilroy R."/>
            <person name="Ravi A."/>
            <person name="Getino M."/>
            <person name="Pursley I."/>
            <person name="Horton D.L."/>
            <person name="Alikhan N.F."/>
            <person name="Baker D."/>
            <person name="Gharbi K."/>
            <person name="Hall N."/>
            <person name="Watson M."/>
            <person name="Adriaenssens E.M."/>
            <person name="Foster-Nyarko E."/>
            <person name="Jarju S."/>
            <person name="Secka A."/>
            <person name="Antonio M."/>
            <person name="Oren A."/>
            <person name="Chaudhuri R.R."/>
            <person name="La Ragione R."/>
            <person name="Hildebrand F."/>
            <person name="Pallen M.J."/>
        </authorList>
    </citation>
    <scope>NUCLEOTIDE SEQUENCE</scope>
    <source>
        <strain evidence="22">ChiHjej10B9-743</strain>
    </source>
</reference>
<keyword evidence="10 18" id="KW-0028">Amino-acid biosynthesis</keyword>
<comment type="cofactor">
    <cofactor evidence="3">
        <name>Zn(2+)</name>
        <dbReference type="ChEBI" id="CHEBI:29105"/>
    </cofactor>
</comment>
<dbReference type="GO" id="GO:0000166">
    <property type="term" value="F:nucleotide binding"/>
    <property type="evidence" value="ECO:0007669"/>
    <property type="project" value="UniProtKB-KW"/>
</dbReference>
<comment type="cofactor">
    <cofactor evidence="2 18">
        <name>NAD(+)</name>
        <dbReference type="ChEBI" id="CHEBI:57540"/>
    </cofactor>
</comment>
<evidence type="ECO:0000256" key="10">
    <source>
        <dbReference type="ARBA" id="ARBA00022605"/>
    </source>
</evidence>
<evidence type="ECO:0000256" key="2">
    <source>
        <dbReference type="ARBA" id="ARBA00001911"/>
    </source>
</evidence>
<dbReference type="AlphaFoldDB" id="A0A9D1ZAI4"/>
<feature type="domain" description="3-dehydroquinate synthase C-terminal" evidence="21">
    <location>
        <begin position="213"/>
        <end position="350"/>
    </location>
</feature>
<feature type="binding site" evidence="18">
    <location>
        <position position="215"/>
    </location>
    <ligand>
        <name>Zn(2+)</name>
        <dbReference type="ChEBI" id="CHEBI:29105"/>
    </ligand>
</feature>
<dbReference type="PANTHER" id="PTHR43622">
    <property type="entry name" value="3-DEHYDROQUINATE SYNTHASE"/>
    <property type="match status" value="1"/>
</dbReference>
<evidence type="ECO:0000256" key="11">
    <source>
        <dbReference type="ARBA" id="ARBA00022723"/>
    </source>
</evidence>
<dbReference type="GO" id="GO:0009073">
    <property type="term" value="P:aromatic amino acid family biosynthetic process"/>
    <property type="evidence" value="ECO:0007669"/>
    <property type="project" value="UniProtKB-KW"/>
</dbReference>
<dbReference type="Pfam" id="PF01761">
    <property type="entry name" value="DHQ_synthase"/>
    <property type="match status" value="1"/>
</dbReference>
<dbReference type="SUPFAM" id="SSF56796">
    <property type="entry name" value="Dehydroquinate synthase-like"/>
    <property type="match status" value="1"/>
</dbReference>
<evidence type="ECO:0000259" key="20">
    <source>
        <dbReference type="Pfam" id="PF01761"/>
    </source>
</evidence>
<dbReference type="HAMAP" id="MF_00110">
    <property type="entry name" value="DHQ_synthase"/>
    <property type="match status" value="1"/>
</dbReference>
<evidence type="ECO:0000259" key="21">
    <source>
        <dbReference type="Pfam" id="PF24621"/>
    </source>
</evidence>
<evidence type="ECO:0000256" key="16">
    <source>
        <dbReference type="ARBA" id="ARBA00023239"/>
    </source>
</evidence>
<feature type="compositionally biased region" description="Polar residues" evidence="19">
    <location>
        <begin position="1"/>
        <end position="22"/>
    </location>
</feature>
<evidence type="ECO:0000313" key="23">
    <source>
        <dbReference type="Proteomes" id="UP000824133"/>
    </source>
</evidence>
<dbReference type="GO" id="GO:0009423">
    <property type="term" value="P:chorismate biosynthetic process"/>
    <property type="evidence" value="ECO:0007669"/>
    <property type="project" value="UniProtKB-UniRule"/>
</dbReference>
<dbReference type="InterPro" id="IPR050071">
    <property type="entry name" value="Dehydroquinate_synthase"/>
</dbReference>
<evidence type="ECO:0000256" key="19">
    <source>
        <dbReference type="SAM" id="MobiDB-lite"/>
    </source>
</evidence>
<evidence type="ECO:0000256" key="13">
    <source>
        <dbReference type="ARBA" id="ARBA00022833"/>
    </source>
</evidence>
<feature type="binding site" evidence="18">
    <location>
        <position position="292"/>
    </location>
    <ligand>
        <name>Zn(2+)</name>
        <dbReference type="ChEBI" id="CHEBI:29105"/>
    </ligand>
</feature>
<reference evidence="22" key="2">
    <citation type="submission" date="2021-04" db="EMBL/GenBank/DDBJ databases">
        <authorList>
            <person name="Gilroy R."/>
        </authorList>
    </citation>
    <scope>NUCLEOTIDE SEQUENCE</scope>
    <source>
        <strain evidence="22">ChiHjej10B9-743</strain>
    </source>
</reference>